<dbReference type="InterPro" id="IPR028751">
    <property type="entry name" value="CATSPERD/E"/>
</dbReference>
<feature type="domain" description="CATSPERE first N-terminal" evidence="15">
    <location>
        <begin position="9"/>
        <end position="96"/>
    </location>
</feature>
<keyword evidence="3 13" id="KW-0812">Transmembrane</keyword>
<dbReference type="InterPro" id="IPR053817">
    <property type="entry name" value="CATSPERE_NTD2"/>
</dbReference>
<evidence type="ECO:0000256" key="5">
    <source>
        <dbReference type="ARBA" id="ARBA00022846"/>
    </source>
</evidence>
<feature type="chain" id="PRO_5034630416" evidence="14">
    <location>
        <begin position="20"/>
        <end position="950"/>
    </location>
</feature>
<dbReference type="GO" id="GO:0097228">
    <property type="term" value="C:sperm principal piece"/>
    <property type="evidence" value="ECO:0007669"/>
    <property type="project" value="Ensembl"/>
</dbReference>
<feature type="domain" description="CATSPERE beta-propeller" evidence="17">
    <location>
        <begin position="228"/>
        <end position="577"/>
    </location>
</feature>
<reference evidence="20" key="1">
    <citation type="submission" date="2025-08" db="UniProtKB">
        <authorList>
            <consortium name="Ensembl"/>
        </authorList>
    </citation>
    <scope>IDENTIFICATION</scope>
</reference>
<evidence type="ECO:0000256" key="13">
    <source>
        <dbReference type="SAM" id="Phobius"/>
    </source>
</evidence>
<dbReference type="Pfam" id="PF22850">
    <property type="entry name" value="CATSPERD-E_C"/>
    <property type="match status" value="1"/>
</dbReference>
<comment type="similarity">
    <text evidence="1">Belongs to the CATSPERD family.</text>
</comment>
<keyword evidence="11" id="KW-0966">Cell projection</keyword>
<keyword evidence="7" id="KW-0969">Cilium</keyword>
<name>A0A8C9APY5_PROSS</name>
<dbReference type="GeneTree" id="ENSGT00940000162691"/>
<evidence type="ECO:0000259" key="15">
    <source>
        <dbReference type="Pfam" id="PF22841"/>
    </source>
</evidence>
<dbReference type="GO" id="GO:0048240">
    <property type="term" value="P:sperm capacitation"/>
    <property type="evidence" value="ECO:0007669"/>
    <property type="project" value="TreeGrafter"/>
</dbReference>
<dbReference type="Ensembl" id="ENSPSMT00000037437.1">
    <property type="protein sequence ID" value="ENSPSMP00000032457.1"/>
    <property type="gene ID" value="ENSPSMG00000022446.1"/>
</dbReference>
<keyword evidence="2" id="KW-1003">Cell membrane</keyword>
<feature type="domain" description="CATSPERE Ig-like" evidence="18">
    <location>
        <begin position="587"/>
        <end position="697"/>
    </location>
</feature>
<dbReference type="GO" id="GO:0036128">
    <property type="term" value="C:CatSper complex"/>
    <property type="evidence" value="ECO:0007669"/>
    <property type="project" value="InterPro"/>
</dbReference>
<dbReference type="Pfam" id="PF22844">
    <property type="entry name" value="Beta-prop_CATSPERE"/>
    <property type="match status" value="1"/>
</dbReference>
<evidence type="ECO:0000256" key="8">
    <source>
        <dbReference type="ARBA" id="ARBA00023136"/>
    </source>
</evidence>
<evidence type="ECO:0000259" key="19">
    <source>
        <dbReference type="Pfam" id="PF22850"/>
    </source>
</evidence>
<evidence type="ECO:0000259" key="18">
    <source>
        <dbReference type="Pfam" id="PF22849"/>
    </source>
</evidence>
<feature type="signal peptide" evidence="14">
    <location>
        <begin position="1"/>
        <end position="19"/>
    </location>
</feature>
<accession>A0A8C9APY5</accession>
<evidence type="ECO:0000256" key="7">
    <source>
        <dbReference type="ARBA" id="ARBA00023069"/>
    </source>
</evidence>
<feature type="domain" description="CATSPERE second N-terminal" evidence="16">
    <location>
        <begin position="101"/>
        <end position="186"/>
    </location>
</feature>
<evidence type="ECO:0000256" key="2">
    <source>
        <dbReference type="ARBA" id="ARBA00022475"/>
    </source>
</evidence>
<dbReference type="InterPro" id="IPR053816">
    <property type="entry name" value="CATSPERE_beta-prop"/>
</dbReference>
<dbReference type="PANTHER" id="PTHR33722">
    <property type="entry name" value="CATION CHANNEL SPERM-ASSOCIATED PROTEIN SUBUNIT DELTA-RELATED"/>
    <property type="match status" value="1"/>
</dbReference>
<sequence length="950" mass="110003">MSAWGVAALLAWLSCCGSALWRYYSNSPNYNIFSTRSAIKLEYEGTSFSEWSVPETCSLQDKRSPTTELRCSAPGIQAIKPIVTGPDEEERYLYVDSSHTCFMWHYRIIPFFENLTHVIIIWVFDPEHANPDELLRNAEEPSRNSMVLSTQLATLGQKPTVYTILRKKVYFPDGNMNDGTWRITVPVTRDDALKEIRGNQVTFQDCFISDTFFLLTSPLLTTPEFPGFLPLSSQTGSQLIPSWNPCVPSLAVVVSDTETYQTNDSFRTWTRIRVPPNILSDDERQSVTRVTLMYDGIYFVIKGILYLKTFHAFKRLGRNENIPDGGIMGVTSRKWCWIKYLLKNKGRRSTMVIWTENEVYLGYTPLEFVRIITTAELKILLKLSPSATLTVHNMEYTGHPLELAVLLNYCITCTVTKNIFIVIYNEDTKQWMFQDFTLDVPIDSFLVARFLFSATPELVLYDKHRIYYCYHNFTLTGVLQTPTENGNLSMLSNESVIHEVFIDYYGNIVVKMENNIIFYFKTSITDAVKLHVWVNSTIRTTFLLSTSGHIYLLYAFDNGTVRPQEYPLKLEAHSIAFKTKDKCPYTAFNNDIGRIFYFLDKGDTLKLWSQLVYPENTGLYTIVELYGPEVLQISRHTEYEIAFGHCTKTLQLTFSQNINYEGVDNYFHLQDKNTGLLLIQLRPSAYSKTCTRAHKVFQMAVGCDIYKYITVKGFSKKGCLQHDFTYVIEKSHLRHQPSQNLKVRYDWEEYGCPLKLRFTEKFQPVIQLFNDDGFIEDVKVNFIVWEIHGRDDYSFNTTMKQSGCLNEAQTWKSMIKLNKHLPLEEVWGPQNYRHCFSYAIGKPGDLTQPYEIINSSNNNHIFWPHGHSGMYVFRVKILDPNYSFCNLTAIFAIETFGAIPSPGAYLVAAFLFILMLLFFTLLVLSYFRYMNIYRRHIYEPLHKPPKPKES</sequence>
<keyword evidence="4 14" id="KW-0732">Signal</keyword>
<keyword evidence="8 13" id="KW-0472">Membrane</keyword>
<feature type="transmembrane region" description="Helical" evidence="13">
    <location>
        <begin position="904"/>
        <end position="927"/>
    </location>
</feature>
<evidence type="ECO:0000256" key="9">
    <source>
        <dbReference type="ARBA" id="ARBA00023157"/>
    </source>
</evidence>
<evidence type="ECO:0000256" key="14">
    <source>
        <dbReference type="SAM" id="SignalP"/>
    </source>
</evidence>
<dbReference type="Pfam" id="PF22843">
    <property type="entry name" value="CATSPERE_NTD2"/>
    <property type="match status" value="1"/>
</dbReference>
<dbReference type="PANTHER" id="PTHR33722:SF3">
    <property type="entry name" value="CATION CHANNEL SPERM-ASSOCIATED AUXILIARY SUBUNIT EPSILON"/>
    <property type="match status" value="1"/>
</dbReference>
<evidence type="ECO:0000256" key="11">
    <source>
        <dbReference type="ARBA" id="ARBA00023273"/>
    </source>
</evidence>
<evidence type="ECO:0000256" key="6">
    <source>
        <dbReference type="ARBA" id="ARBA00022989"/>
    </source>
</evidence>
<proteinExistence type="inferred from homology"/>
<evidence type="ECO:0000313" key="21">
    <source>
        <dbReference type="Proteomes" id="UP000694414"/>
    </source>
</evidence>
<gene>
    <name evidence="20" type="primary">CATSPERE</name>
</gene>
<keyword evidence="6 13" id="KW-1133">Transmembrane helix</keyword>
<evidence type="ECO:0000256" key="4">
    <source>
        <dbReference type="ARBA" id="ARBA00022729"/>
    </source>
</evidence>
<dbReference type="InterPro" id="IPR053815">
    <property type="entry name" value="CATSPERE_Ig-like"/>
</dbReference>
<feature type="domain" description="CATSPERD/E C-terminal" evidence="19">
    <location>
        <begin position="724"/>
        <end position="926"/>
    </location>
</feature>
<evidence type="ECO:0000313" key="20">
    <source>
        <dbReference type="Ensembl" id="ENSPSMP00000032457.1"/>
    </source>
</evidence>
<evidence type="ECO:0000259" key="17">
    <source>
        <dbReference type="Pfam" id="PF22844"/>
    </source>
</evidence>
<evidence type="ECO:0000256" key="3">
    <source>
        <dbReference type="ARBA" id="ARBA00022692"/>
    </source>
</evidence>
<reference evidence="20" key="2">
    <citation type="submission" date="2025-09" db="UniProtKB">
        <authorList>
            <consortium name="Ensembl"/>
        </authorList>
    </citation>
    <scope>IDENTIFICATION</scope>
</reference>
<keyword evidence="21" id="KW-1185">Reference proteome</keyword>
<dbReference type="InterPro" id="IPR053814">
    <property type="entry name" value="CATSPERD/E_C"/>
</dbReference>
<evidence type="ECO:0000256" key="12">
    <source>
        <dbReference type="ARBA" id="ARBA00037793"/>
    </source>
</evidence>
<comment type="subcellular location">
    <subcellularLocation>
        <location evidence="12">Cell projection</location>
        <location evidence="12">Cilium</location>
        <location evidence="12">Flagellum membrane</location>
        <topology evidence="12">Single-pass type I membrane protein</topology>
    </subcellularLocation>
</comment>
<evidence type="ECO:0000259" key="16">
    <source>
        <dbReference type="Pfam" id="PF22843"/>
    </source>
</evidence>
<dbReference type="InterPro" id="IPR053818">
    <property type="entry name" value="CATSPERE_NTD1"/>
</dbReference>
<dbReference type="AlphaFoldDB" id="A0A8C9APY5"/>
<keyword evidence="10" id="KW-0325">Glycoprotein</keyword>
<protein>
    <submittedName>
        <fullName evidence="20">Catsper channel auxiliary subunit epsilon</fullName>
    </submittedName>
</protein>
<dbReference type="Proteomes" id="UP000694414">
    <property type="component" value="Unplaced"/>
</dbReference>
<dbReference type="Pfam" id="PF22841">
    <property type="entry name" value="CATSPERE_NTD1"/>
    <property type="match status" value="1"/>
</dbReference>
<organism evidence="20 21">
    <name type="scientific">Prolemur simus</name>
    <name type="common">Greater bamboo lemur</name>
    <name type="synonym">Hapalemur simus</name>
    <dbReference type="NCBI Taxonomy" id="1328070"/>
    <lineage>
        <taxon>Eukaryota</taxon>
        <taxon>Metazoa</taxon>
        <taxon>Chordata</taxon>
        <taxon>Craniata</taxon>
        <taxon>Vertebrata</taxon>
        <taxon>Euteleostomi</taxon>
        <taxon>Mammalia</taxon>
        <taxon>Eutheria</taxon>
        <taxon>Euarchontoglires</taxon>
        <taxon>Primates</taxon>
        <taxon>Strepsirrhini</taxon>
        <taxon>Lemuriformes</taxon>
        <taxon>Lemuridae</taxon>
        <taxon>Prolemur</taxon>
    </lineage>
</organism>
<evidence type="ECO:0000256" key="10">
    <source>
        <dbReference type="ARBA" id="ARBA00023180"/>
    </source>
</evidence>
<evidence type="ECO:0000256" key="1">
    <source>
        <dbReference type="ARBA" id="ARBA00010246"/>
    </source>
</evidence>
<keyword evidence="9" id="KW-1015">Disulfide bond</keyword>
<keyword evidence="5" id="KW-0282">Flagellum</keyword>
<dbReference type="GO" id="GO:0030317">
    <property type="term" value="P:flagellated sperm motility"/>
    <property type="evidence" value="ECO:0007669"/>
    <property type="project" value="TreeGrafter"/>
</dbReference>
<dbReference type="Pfam" id="PF22849">
    <property type="entry name" value="CATSPERE_Ig-like"/>
    <property type="match status" value="1"/>
</dbReference>